<comment type="caution">
    <text evidence="6">The sequence shown here is derived from an EMBL/GenBank/DDBJ whole genome shotgun (WGS) entry which is preliminary data.</text>
</comment>
<evidence type="ECO:0000256" key="4">
    <source>
        <dbReference type="ARBA" id="ARBA00022840"/>
    </source>
</evidence>
<organism evidence="6 7">
    <name type="scientific">Methylobacterium indicum</name>
    <dbReference type="NCBI Taxonomy" id="1775910"/>
    <lineage>
        <taxon>Bacteria</taxon>
        <taxon>Pseudomonadati</taxon>
        <taxon>Pseudomonadota</taxon>
        <taxon>Alphaproteobacteria</taxon>
        <taxon>Hyphomicrobiales</taxon>
        <taxon>Methylobacteriaceae</taxon>
        <taxon>Methylobacterium</taxon>
    </lineage>
</organism>
<name>A0ABR5GSJ8_9HYPH</name>
<keyword evidence="4" id="KW-0067">ATP-binding</keyword>
<dbReference type="Gene3D" id="3.40.50.300">
    <property type="entry name" value="P-loop containing nucleotide triphosphate hydrolases"/>
    <property type="match status" value="1"/>
</dbReference>
<feature type="non-terminal residue" evidence="6">
    <location>
        <position position="186"/>
    </location>
</feature>
<dbReference type="InterPro" id="IPR027417">
    <property type="entry name" value="P-loop_NTPase"/>
</dbReference>
<dbReference type="SMART" id="SM00382">
    <property type="entry name" value="AAA"/>
    <property type="match status" value="1"/>
</dbReference>
<proteinExistence type="inferred from homology"/>
<dbReference type="EMBL" id="JTHG01000361">
    <property type="protein sequence ID" value="KMO12235.1"/>
    <property type="molecule type" value="Genomic_DNA"/>
</dbReference>
<evidence type="ECO:0000256" key="2">
    <source>
        <dbReference type="ARBA" id="ARBA00022448"/>
    </source>
</evidence>
<accession>A0ABR5GSJ8</accession>
<dbReference type="InterPro" id="IPR015854">
    <property type="entry name" value="ABC_transpr_LolD-like"/>
</dbReference>
<sequence length="186" mass="19886">MLSIENITKTYQSRAGSLPVLTRVNLEVRRGELCALTGASGSGKTTLMNLIGLLDRPDEGTIRLDGTDTAMLHESGVAVLRNRLIGFVFQSFHLLPRLSALDNVALPLLYRGMAKASRRSLAAAALKRVGLAARAAHHPEEMSGGQRQRVAIARALVGEPPLLLADEPTGNLDSHAADDIMALFLA</sequence>
<evidence type="ECO:0000313" key="7">
    <source>
        <dbReference type="Proteomes" id="UP000036471"/>
    </source>
</evidence>
<feature type="domain" description="ABC transporter" evidence="5">
    <location>
        <begin position="2"/>
        <end position="186"/>
    </location>
</feature>
<keyword evidence="2" id="KW-0813">Transport</keyword>
<evidence type="ECO:0000313" key="6">
    <source>
        <dbReference type="EMBL" id="KMO12235.1"/>
    </source>
</evidence>
<evidence type="ECO:0000256" key="1">
    <source>
        <dbReference type="ARBA" id="ARBA00005417"/>
    </source>
</evidence>
<dbReference type="SUPFAM" id="SSF52540">
    <property type="entry name" value="P-loop containing nucleoside triphosphate hydrolases"/>
    <property type="match status" value="1"/>
</dbReference>
<dbReference type="InterPro" id="IPR017911">
    <property type="entry name" value="MacB-like_ATP-bd"/>
</dbReference>
<dbReference type="CDD" id="cd03255">
    <property type="entry name" value="ABC_MJ0796_LolCDE_FtsE"/>
    <property type="match status" value="1"/>
</dbReference>
<dbReference type="InterPro" id="IPR003593">
    <property type="entry name" value="AAA+_ATPase"/>
</dbReference>
<evidence type="ECO:0000259" key="5">
    <source>
        <dbReference type="PROSITE" id="PS50893"/>
    </source>
</evidence>
<gene>
    <name evidence="6" type="ORF">QR79_28685</name>
</gene>
<evidence type="ECO:0000256" key="3">
    <source>
        <dbReference type="ARBA" id="ARBA00022741"/>
    </source>
</evidence>
<reference evidence="6 7" key="1">
    <citation type="submission" date="2014-11" db="EMBL/GenBank/DDBJ databases">
        <title>Comparative genomics of Methylobacterium species.</title>
        <authorList>
            <person name="Chaudhry V."/>
            <person name="Patil P.B."/>
        </authorList>
    </citation>
    <scope>NUCLEOTIDE SEQUENCE [LARGE SCALE GENOMIC DNA]</scope>
    <source>
        <strain evidence="6 7">SE3.6</strain>
    </source>
</reference>
<dbReference type="InterPro" id="IPR017871">
    <property type="entry name" value="ABC_transporter-like_CS"/>
</dbReference>
<dbReference type="Pfam" id="PF00005">
    <property type="entry name" value="ABC_tran"/>
    <property type="match status" value="1"/>
</dbReference>
<dbReference type="PANTHER" id="PTHR24220:SF86">
    <property type="entry name" value="ABC TRANSPORTER ABCH.1"/>
    <property type="match status" value="1"/>
</dbReference>
<comment type="similarity">
    <text evidence="1">Belongs to the ABC transporter superfamily.</text>
</comment>
<dbReference type="PANTHER" id="PTHR24220">
    <property type="entry name" value="IMPORT ATP-BINDING PROTEIN"/>
    <property type="match status" value="1"/>
</dbReference>
<keyword evidence="7" id="KW-1185">Reference proteome</keyword>
<dbReference type="PROSITE" id="PS00211">
    <property type="entry name" value="ABC_TRANSPORTER_1"/>
    <property type="match status" value="1"/>
</dbReference>
<dbReference type="InterPro" id="IPR003439">
    <property type="entry name" value="ABC_transporter-like_ATP-bd"/>
</dbReference>
<keyword evidence="3" id="KW-0547">Nucleotide-binding</keyword>
<dbReference type="Proteomes" id="UP000036471">
    <property type="component" value="Unassembled WGS sequence"/>
</dbReference>
<dbReference type="PROSITE" id="PS50893">
    <property type="entry name" value="ABC_TRANSPORTER_2"/>
    <property type="match status" value="1"/>
</dbReference>
<protein>
    <recommendedName>
        <fullName evidence="5">ABC transporter domain-containing protein</fullName>
    </recommendedName>
</protein>
<dbReference type="RefSeq" id="WP_048431323.1">
    <property type="nucleotide sequence ID" value="NZ_JTHF01000370.1"/>
</dbReference>